<dbReference type="RefSeq" id="WP_338103346.1">
    <property type="nucleotide sequence ID" value="NZ_CP131060.1"/>
</dbReference>
<evidence type="ECO:0000256" key="1">
    <source>
        <dbReference type="PIRNR" id="PIRNR016661"/>
    </source>
</evidence>
<protein>
    <submittedName>
        <fullName evidence="3">Biotin transporter BioY2</fullName>
    </submittedName>
</protein>
<evidence type="ECO:0000313" key="3">
    <source>
        <dbReference type="EMBL" id="WNY25315.1"/>
    </source>
</evidence>
<dbReference type="PANTHER" id="PTHR34295:SF1">
    <property type="entry name" value="BIOTIN TRANSPORTER BIOY"/>
    <property type="match status" value="1"/>
</dbReference>
<reference evidence="3 4" key="1">
    <citation type="submission" date="2023-07" db="EMBL/GenBank/DDBJ databases">
        <title>Closed genoem sequence of Methanosarcinaceae archaeon Ac7.</title>
        <authorList>
            <person name="Poehlein A."/>
            <person name="Protasov E."/>
            <person name="Platt K."/>
            <person name="Reeh H."/>
            <person name="Daniel R."/>
            <person name="Brune A."/>
        </authorList>
    </citation>
    <scope>NUCLEOTIDE SEQUENCE [LARGE SCALE GENOMIC DNA]</scope>
    <source>
        <strain evidence="3 4">Ac7</strain>
    </source>
</reference>
<dbReference type="GO" id="GO:0015225">
    <property type="term" value="F:biotin transmembrane transporter activity"/>
    <property type="evidence" value="ECO:0007669"/>
    <property type="project" value="UniProtKB-UniRule"/>
</dbReference>
<dbReference type="PIRSF" id="PIRSF016661">
    <property type="entry name" value="BioY"/>
    <property type="match status" value="1"/>
</dbReference>
<feature type="transmembrane region" description="Helical" evidence="2">
    <location>
        <begin position="83"/>
        <end position="104"/>
    </location>
</feature>
<keyword evidence="1" id="KW-0813">Transport</keyword>
<proteinExistence type="inferred from homology"/>
<feature type="transmembrane region" description="Helical" evidence="2">
    <location>
        <begin position="61"/>
        <end position="77"/>
    </location>
</feature>
<keyword evidence="1 2" id="KW-0472">Membrane</keyword>
<dbReference type="Gene3D" id="1.10.1760.20">
    <property type="match status" value="1"/>
</dbReference>
<keyword evidence="1" id="KW-1003">Cell membrane</keyword>
<keyword evidence="2" id="KW-1133">Transmembrane helix</keyword>
<dbReference type="Pfam" id="PF02632">
    <property type="entry name" value="BioY"/>
    <property type="match status" value="1"/>
</dbReference>
<dbReference type="PANTHER" id="PTHR34295">
    <property type="entry name" value="BIOTIN TRANSPORTER BIOY"/>
    <property type="match status" value="1"/>
</dbReference>
<dbReference type="InterPro" id="IPR003784">
    <property type="entry name" value="BioY"/>
</dbReference>
<dbReference type="GeneID" id="89229976"/>
<feature type="transmembrane region" description="Helical" evidence="2">
    <location>
        <begin position="12"/>
        <end position="31"/>
    </location>
</feature>
<accession>A0AA96V3P5</accession>
<dbReference type="Proteomes" id="UP001303587">
    <property type="component" value="Chromosome"/>
</dbReference>
<evidence type="ECO:0000313" key="4">
    <source>
        <dbReference type="Proteomes" id="UP001303587"/>
    </source>
</evidence>
<comment type="similarity">
    <text evidence="1">Belongs to the BioY family.</text>
</comment>
<organism evidence="3 4">
    <name type="scientific">Methanolapillus millepedarum</name>
    <dbReference type="NCBI Taxonomy" id="3028296"/>
    <lineage>
        <taxon>Archaea</taxon>
        <taxon>Methanobacteriati</taxon>
        <taxon>Methanobacteriota</taxon>
        <taxon>Stenosarchaea group</taxon>
        <taxon>Methanomicrobia</taxon>
        <taxon>Methanosarcinales</taxon>
        <taxon>Methanosarcinaceae</taxon>
        <taxon>Methanolapillus</taxon>
    </lineage>
</organism>
<name>A0AA96V3P5_9EURY</name>
<evidence type="ECO:0000256" key="2">
    <source>
        <dbReference type="SAM" id="Phobius"/>
    </source>
</evidence>
<comment type="subcellular location">
    <subcellularLocation>
        <location evidence="1">Cell membrane</location>
        <topology evidence="1">Multi-pass membrane protein</topology>
    </subcellularLocation>
</comment>
<feature type="transmembrane region" description="Helical" evidence="2">
    <location>
        <begin position="116"/>
        <end position="139"/>
    </location>
</feature>
<sequence length="190" mass="20592">MEDSAEEAHLKIMKMVLAALFAALIAVGAYMSIPISLVPVTLQTFFVFLAPLVIGKKWGTISVFVYLLVGLIAPVFSNGQSGFGVLFGPTGGYLISFLFVVYLIGWLYEKSDQKMLTTFFIVLLGCIINLIFGSLYFSFVTHFSLFKAFSIGFAPFIIGGVIKAAATVIAAAAINKKLGKYLIDFSEADL</sequence>
<keyword evidence="4" id="KW-1185">Reference proteome</keyword>
<dbReference type="AlphaFoldDB" id="A0AA96V3P5"/>
<dbReference type="EMBL" id="CP131060">
    <property type="protein sequence ID" value="WNY25315.1"/>
    <property type="molecule type" value="Genomic_DNA"/>
</dbReference>
<keyword evidence="2" id="KW-0812">Transmembrane</keyword>
<gene>
    <name evidence="3" type="primary">bioY2</name>
    <name evidence="3" type="ORF">MsAc7_08640</name>
</gene>
<feature type="transmembrane region" description="Helical" evidence="2">
    <location>
        <begin position="151"/>
        <end position="174"/>
    </location>
</feature>
<dbReference type="GO" id="GO:0005886">
    <property type="term" value="C:plasma membrane"/>
    <property type="evidence" value="ECO:0007669"/>
    <property type="project" value="UniProtKB-SubCell"/>
</dbReference>